<organism evidence="2 3">
    <name type="scientific">Leptospira haakeii</name>
    <dbReference type="NCBI Taxonomy" id="2023198"/>
    <lineage>
        <taxon>Bacteria</taxon>
        <taxon>Pseudomonadati</taxon>
        <taxon>Spirochaetota</taxon>
        <taxon>Spirochaetia</taxon>
        <taxon>Leptospirales</taxon>
        <taxon>Leptospiraceae</taxon>
        <taxon>Leptospira</taxon>
    </lineage>
</organism>
<evidence type="ECO:0000313" key="2">
    <source>
        <dbReference type="EMBL" id="PKA16564.1"/>
    </source>
</evidence>
<protein>
    <submittedName>
        <fullName evidence="2">Uncharacterized protein</fullName>
    </submittedName>
</protein>
<name>A0ABX4PR70_9LEPT</name>
<dbReference type="RefSeq" id="WP_100723010.1">
    <property type="nucleotide sequence ID" value="NZ_NPEG01000002.1"/>
</dbReference>
<keyword evidence="1" id="KW-0812">Transmembrane</keyword>
<dbReference type="Proteomes" id="UP000231857">
    <property type="component" value="Unassembled WGS sequence"/>
</dbReference>
<keyword evidence="1" id="KW-0472">Membrane</keyword>
<keyword evidence="3" id="KW-1185">Reference proteome</keyword>
<dbReference type="EMBL" id="NPEI01000003">
    <property type="protein sequence ID" value="PKA16564.1"/>
    <property type="molecule type" value="Genomic_DNA"/>
</dbReference>
<evidence type="ECO:0000256" key="1">
    <source>
        <dbReference type="SAM" id="Phobius"/>
    </source>
</evidence>
<sequence length="181" mass="18366">MLSYRFSSNSILYEFIIFLFVAFALNCGLALGYQAEEEAAQASQENNNSPVLAALGLSSGGGATGGGASSMIGFSPSNISFTAASGKTTYSLTIATWPLAGSGQIDLVGTWVPKTASCPAPSPNTVSMVSDSFYPIQQSGITFSCSNVGTGTIQYAVSSSFGTGAPANGTVLGTLNITITP</sequence>
<gene>
    <name evidence="2" type="ORF">CH363_07260</name>
</gene>
<comment type="caution">
    <text evidence="2">The sequence shown here is derived from an EMBL/GenBank/DDBJ whole genome shotgun (WGS) entry which is preliminary data.</text>
</comment>
<proteinExistence type="predicted"/>
<reference evidence="2 3" key="1">
    <citation type="submission" date="2017-07" db="EMBL/GenBank/DDBJ databases">
        <title>Leptospira spp. isolated from tropical soils.</title>
        <authorList>
            <person name="Thibeaux R."/>
            <person name="Iraola G."/>
            <person name="Ferres I."/>
            <person name="Bierque E."/>
            <person name="Girault D."/>
            <person name="Soupe-Gilbert M.-E."/>
            <person name="Picardeau M."/>
            <person name="Goarant C."/>
        </authorList>
    </citation>
    <scope>NUCLEOTIDE SEQUENCE [LARGE SCALE GENOMIC DNA]</scope>
    <source>
        <strain evidence="2 3">ATI7-C-A2</strain>
    </source>
</reference>
<feature type="transmembrane region" description="Helical" evidence="1">
    <location>
        <begin position="12"/>
        <end position="33"/>
    </location>
</feature>
<accession>A0ABX4PR70</accession>
<keyword evidence="1" id="KW-1133">Transmembrane helix</keyword>
<evidence type="ECO:0000313" key="3">
    <source>
        <dbReference type="Proteomes" id="UP000231857"/>
    </source>
</evidence>